<organism evidence="3 4">
    <name type="scientific">Aphanomyces stellatus</name>
    <dbReference type="NCBI Taxonomy" id="120398"/>
    <lineage>
        <taxon>Eukaryota</taxon>
        <taxon>Sar</taxon>
        <taxon>Stramenopiles</taxon>
        <taxon>Oomycota</taxon>
        <taxon>Saprolegniomycetes</taxon>
        <taxon>Saprolegniales</taxon>
        <taxon>Verrucalvaceae</taxon>
        <taxon>Aphanomyces</taxon>
    </lineage>
</organism>
<keyword evidence="1" id="KW-1133">Transmembrane helix</keyword>
<reference evidence="2" key="2">
    <citation type="submission" date="2019-06" db="EMBL/GenBank/DDBJ databases">
        <title>Genomics analysis of Aphanomyces spp. identifies a new class of oomycete effector associated with host adaptation.</title>
        <authorList>
            <person name="Gaulin E."/>
        </authorList>
    </citation>
    <scope>NUCLEOTIDE SEQUENCE</scope>
    <source>
        <strain evidence="2">CBS 578.67</strain>
    </source>
</reference>
<evidence type="ECO:0000313" key="4">
    <source>
        <dbReference type="Proteomes" id="UP000332933"/>
    </source>
</evidence>
<keyword evidence="4" id="KW-1185">Reference proteome</keyword>
<feature type="transmembrane region" description="Helical" evidence="1">
    <location>
        <begin position="574"/>
        <end position="600"/>
    </location>
</feature>
<feature type="transmembrane region" description="Helical" evidence="1">
    <location>
        <begin position="883"/>
        <end position="903"/>
    </location>
</feature>
<dbReference type="EMBL" id="VJMH01000249">
    <property type="protein sequence ID" value="KAF0717447.1"/>
    <property type="molecule type" value="Genomic_DNA"/>
</dbReference>
<evidence type="ECO:0000313" key="2">
    <source>
        <dbReference type="EMBL" id="KAF0717447.1"/>
    </source>
</evidence>
<name>A0A485KBJ1_9STRA</name>
<proteinExistence type="predicted"/>
<feature type="transmembrane region" description="Helical" evidence="1">
    <location>
        <begin position="1509"/>
        <end position="1535"/>
    </location>
</feature>
<feature type="transmembrane region" description="Helical" evidence="1">
    <location>
        <begin position="1468"/>
        <end position="1488"/>
    </location>
</feature>
<accession>A0A485KBJ1</accession>
<evidence type="ECO:0000256" key="1">
    <source>
        <dbReference type="SAM" id="Phobius"/>
    </source>
</evidence>
<evidence type="ECO:0000313" key="3">
    <source>
        <dbReference type="EMBL" id="VFT79488.1"/>
    </source>
</evidence>
<dbReference type="OrthoDB" id="73567at2759"/>
<dbReference type="Proteomes" id="UP000332933">
    <property type="component" value="Unassembled WGS sequence"/>
</dbReference>
<protein>
    <submittedName>
        <fullName evidence="3">Aste57867_2285 protein</fullName>
    </submittedName>
</protein>
<feature type="transmembrane region" description="Helical" evidence="1">
    <location>
        <begin position="620"/>
        <end position="637"/>
    </location>
</feature>
<dbReference type="EMBL" id="CAADRA010000249">
    <property type="protein sequence ID" value="VFT79488.1"/>
    <property type="molecule type" value="Genomic_DNA"/>
</dbReference>
<keyword evidence="1" id="KW-0812">Transmembrane</keyword>
<reference evidence="3 4" key="1">
    <citation type="submission" date="2019-03" db="EMBL/GenBank/DDBJ databases">
        <authorList>
            <person name="Gaulin E."/>
            <person name="Dumas B."/>
        </authorList>
    </citation>
    <scope>NUCLEOTIDE SEQUENCE [LARGE SCALE GENOMIC DNA]</scope>
    <source>
        <strain evidence="3">CBS 568.67</strain>
    </source>
</reference>
<feature type="transmembrane region" description="Helical" evidence="1">
    <location>
        <begin position="748"/>
        <end position="769"/>
    </location>
</feature>
<gene>
    <name evidence="3" type="primary">Aste57867_2285</name>
    <name evidence="2" type="ORF">As57867_002280</name>
    <name evidence="3" type="ORF">ASTE57867_2285</name>
</gene>
<keyword evidence="1" id="KW-0472">Membrane</keyword>
<sequence length="1572" mass="174166">MHVLPAHIVPAEATSRWRRYGTVLIGCGYLGVRGLGDAPSANDLWWSHYTSKGSQALIVDIFNQRLTTRATGPADVLSSAIEKVYPDDATSTTELYPAYPRRLVLLELTSVEYAVANLRALAPSQFGNMVTQYCWVDLAKAFEVAHTTSRQERCASRYSANGAVYFETVLRNQVWDDFIQIYGGDGGVFTIVMLSWLEQVPAGQEWLATTSTALKTTSIAQEAGYWRSKIISHFHLQWHNRWQTGVQETMEIENALGLRSTVTLKGLGYTKTTWTSNCMYWTVFYDLVFMTTSNCSFIRSANNSFTVSPAVDFATFFAVQASAVGVLNLLDLFYATVGPIGAVDTLYVVVPATLLDFYDAFHVNVHEALNAVDLNDVPTLAFQATHPAWSNSNLVFYGGNPMCLYRSALPYVQDTFGFSDPCVSQPPLLVTADKYSSLFAVLALGSQFQPSATCALQSLVPNCDFSLGNIVHVAYVAPFRPAATAAISTLNVGIMQYASHSNGTGWTLLNQALLPIDDAAWAFYGWTILYDWIQGKREVVSFQGDLMSLVLVSSADTPQLFRSDANSVSAATRLLYYLVVHSTFILGALAIGCVASACLLRLQVHGPNLFWFNRIVSSIWIGRPLVFIRGVTAILMLSTTQLSMGQGSSPGSTRFVFAPRPWYATMLIPSGFSMPRRTFSRYSRSTTRLGTLHGVVYWLGWHLSSWKRSGLNYRQACSTSYVRQKTKNMDETITCSGSFLRIGRLDRVGTIIGIFVSSMVVVIALSVVYRWRQSKIREPPLPPRHLLGIADYYLATSKTPQGGPSDWSLDKVSCLMVGLVPLIWNNVQYTLFDMKLWVISRDRQLTRGSTKSFAFHTHALESTSLSTQEMKSSFALPHRIKQIAVGLGMMYAIGSIVSCVSYLQVSRVALANDLFWASFNMTGAHAFLGSWLNLQLVFGTNTTTFQLNAPHINQDGPFDKATAVVAAAFNFGGLMQYSQLHFIEATIRGLRRSDACAAPWIFTQYCFVDFNQTWEHANSAVRQTRCLRVTTNGAVFLESVLRNIRFDVFYTCWGVAFDSGIANDLRRTAVGQIWLSTVSNPIELSVGDEITHWQAHKIVTFVTQWQNFKRIGLVNTYSVQNVFGTSYSFTLQQQDAAFRLNEQSTFKMYWGLASDFAAVASNGSSSLSDLSLIRSSHHFAFADTAMERILIQNGTLVAPVPASFAIFSSVVGPFGSVDMRFLACPAIVTDTLRRVQLALRTVFDPSTNLWPTPKVWIDMDFVALGGDPTCPQLEFRAGYSITGGLQCLLSSSVQRSSVPSFAVSAATHEALIEAVILSNLTALSSDDIARICNLDIGFESVCQLFLVQTLEFVNAFMTRSVTDVARSVVASNAAIRALNIELIQCGQLDSTSPVMLYRLNILDPTQIDFSCFAWLMLDNWAVGTREVVTFEGDNGTLTVLTEQMPNYQTQVSVAEMPTALAFYLRNTVYYITGAMMGIASFMLLYVLISHGMVEVLNCLKLQRVGALVWIGRPLLVVRSLTAIALLSTATLQLVFNGSISYFEVVQDPWYKTCWQPMKSRGWLRSSMTLPWL</sequence>